<sequence length="325" mass="35968">MTEPNVERKLVEIMRIISESDKPVGARLIADEMHNRGYAIGERAVRYHLRILDERGFTKKHGYIGRTITERGKKELSDALISDRLGFIITKIEELIYRADYDLDTGKGNVIVNISYIDKDDYENAADIIRYAMSHGASISPKVGILEEETDEYDIYVPEGKVAMATVCSITFDGLLLKNGIPTLPAYGGLMQMEDNKPEGFIDLISYSGTSIDPIKIFLRRKSTSILQAIDTGNGKMLANIREIPASAASKAEIMMEHAKKNDICGHICIGDPGMDVLYAPVERGKIGIPIMAGINSVAAVEEAGILIETHPVSTVMEYRKMELL</sequence>
<dbReference type="Pfam" id="PF08461">
    <property type="entry name" value="WHD_RNase_R"/>
    <property type="match status" value="1"/>
</dbReference>
<dbReference type="RefSeq" id="WP_135389257.1">
    <property type="nucleotide sequence ID" value="NZ_PGGK01000004.1"/>
</dbReference>
<evidence type="ECO:0000313" key="4">
    <source>
        <dbReference type="Proteomes" id="UP000297295"/>
    </source>
</evidence>
<dbReference type="SUPFAM" id="SSF46785">
    <property type="entry name" value="Winged helix' DNA-binding domain"/>
    <property type="match status" value="1"/>
</dbReference>
<evidence type="ECO:0000259" key="1">
    <source>
        <dbReference type="Pfam" id="PF01995"/>
    </source>
</evidence>
<feature type="domain" description="NrpR regulatory" evidence="1">
    <location>
        <begin position="85"/>
        <end position="323"/>
    </location>
</feature>
<proteinExistence type="predicted"/>
<dbReference type="Gene3D" id="3.30.70.1360">
    <property type="entry name" value="mj0159-like"/>
    <property type="match status" value="2"/>
</dbReference>
<reference evidence="3 4" key="1">
    <citation type="submission" date="2017-11" db="EMBL/GenBank/DDBJ databases">
        <title>Isolation and Characterization of Methanogenic Archaea from Saline Meromictic Lake at Siberia.</title>
        <authorList>
            <person name="Shen Y."/>
            <person name="Huang H.-H."/>
            <person name="Lai M.-C."/>
            <person name="Chen S.-C."/>
        </authorList>
    </citation>
    <scope>NUCLEOTIDE SEQUENCE [LARGE SCALE GENOMIC DNA]</scope>
    <source>
        <strain evidence="3 4">SY-01</strain>
    </source>
</reference>
<comment type="caution">
    <text evidence="3">The sequence shown here is derived from an EMBL/GenBank/DDBJ whole genome shotgun (WGS) entry which is preliminary data.</text>
</comment>
<dbReference type="OrthoDB" id="358798at2157"/>
<dbReference type="AlphaFoldDB" id="A0A4E0PWI3"/>
<name>A0A4E0PWI3_9EURY</name>
<protein>
    <submittedName>
        <fullName evidence="3">NrpR transcriptional repressor</fullName>
    </submittedName>
</protein>
<organism evidence="3 4">
    <name type="scientific">Methanolobus halotolerans</name>
    <dbReference type="NCBI Taxonomy" id="2052935"/>
    <lineage>
        <taxon>Archaea</taxon>
        <taxon>Methanobacteriati</taxon>
        <taxon>Methanobacteriota</taxon>
        <taxon>Stenosarchaea group</taxon>
        <taxon>Methanomicrobia</taxon>
        <taxon>Methanosarcinales</taxon>
        <taxon>Methanosarcinaceae</taxon>
        <taxon>Methanolobus</taxon>
    </lineage>
</organism>
<dbReference type="InterPro" id="IPR013668">
    <property type="entry name" value="RNase_R_HTH_12"/>
</dbReference>
<gene>
    <name evidence="3" type="ORF">CUN85_05105</name>
</gene>
<dbReference type="InterPro" id="IPR002846">
    <property type="entry name" value="NRD"/>
</dbReference>
<dbReference type="EMBL" id="PGGK01000004">
    <property type="protein sequence ID" value="TGC09741.1"/>
    <property type="molecule type" value="Genomic_DNA"/>
</dbReference>
<dbReference type="InterPro" id="IPR036390">
    <property type="entry name" value="WH_DNA-bd_sf"/>
</dbReference>
<accession>A0A4E0PWI3</accession>
<feature type="domain" description="Ribonuclease R winged-helix" evidence="2">
    <location>
        <begin position="11"/>
        <end position="76"/>
    </location>
</feature>
<dbReference type="InterPro" id="IPR038982">
    <property type="entry name" value="NrpR"/>
</dbReference>
<keyword evidence="4" id="KW-1185">Reference proteome</keyword>
<dbReference type="Pfam" id="PF01995">
    <property type="entry name" value="NRD1_2"/>
    <property type="match status" value="1"/>
</dbReference>
<evidence type="ECO:0000313" key="3">
    <source>
        <dbReference type="EMBL" id="TGC09741.1"/>
    </source>
</evidence>
<dbReference type="InterPro" id="IPR036984">
    <property type="entry name" value="NrpR_dom_sf"/>
</dbReference>
<evidence type="ECO:0000259" key="2">
    <source>
        <dbReference type="Pfam" id="PF08461"/>
    </source>
</evidence>
<dbReference type="PANTHER" id="PTHR41964">
    <property type="entry name" value="GLOBAL NITROGEN REGULATOR NRPR"/>
    <property type="match status" value="1"/>
</dbReference>
<dbReference type="PANTHER" id="PTHR41964:SF1">
    <property type="entry name" value="GLOBAL NITROGEN REGULATOR NRPR"/>
    <property type="match status" value="1"/>
</dbReference>
<dbReference type="Proteomes" id="UP000297295">
    <property type="component" value="Unassembled WGS sequence"/>
</dbReference>